<dbReference type="eggNOG" id="ENOG502TM6U">
    <property type="taxonomic scope" value="Eukaryota"/>
</dbReference>
<sequence length="191" mass="20932">MKRHPVVESISKSLLLEEDNFLQKEAEKARHPRGSRWEAKGSLRALPPHLLGNKFCFSVLPVPEPCLCGCSLRTKAVLHPRPPPVSRPGSQVLPSLSAGKKQLSPPVIILRAQLSQSSPKPKDKAKAKSQLLSWDGSRTSCNAIPLRKLVPMGVWPQGLLDPLPQSLPDKLLHTISHWEGAISPAKEPSLQ</sequence>
<protein>
    <submittedName>
        <fullName evidence="1">Uncharacterized protein</fullName>
    </submittedName>
</protein>
<dbReference type="HOGENOM" id="CLU_1488599_0_0_1"/>
<dbReference type="Ensembl" id="ENSMPUT00000013723.1">
    <property type="protein sequence ID" value="ENSMPUP00000013507.1"/>
    <property type="gene ID" value="ENSMPUG00000013610.1"/>
</dbReference>
<proteinExistence type="predicted"/>
<organism evidence="1">
    <name type="scientific">Mustela putorius furo</name>
    <name type="common">European domestic ferret</name>
    <name type="synonym">Mustela furo</name>
    <dbReference type="NCBI Taxonomy" id="9669"/>
    <lineage>
        <taxon>Eukaryota</taxon>
        <taxon>Metazoa</taxon>
        <taxon>Chordata</taxon>
        <taxon>Craniata</taxon>
        <taxon>Vertebrata</taxon>
        <taxon>Euteleostomi</taxon>
        <taxon>Mammalia</taxon>
        <taxon>Eutheria</taxon>
        <taxon>Laurasiatheria</taxon>
        <taxon>Carnivora</taxon>
        <taxon>Caniformia</taxon>
        <taxon>Musteloidea</taxon>
        <taxon>Mustelidae</taxon>
        <taxon>Mustelinae</taxon>
        <taxon>Mustela</taxon>
    </lineage>
</organism>
<accession>M3YQ98</accession>
<evidence type="ECO:0000313" key="1">
    <source>
        <dbReference type="Ensembl" id="ENSMPUP00000013507.1"/>
    </source>
</evidence>
<reference evidence="1" key="1">
    <citation type="submission" date="2024-06" db="UniProtKB">
        <authorList>
            <consortium name="Ensembl"/>
        </authorList>
    </citation>
    <scope>IDENTIFICATION</scope>
</reference>
<dbReference type="InParanoid" id="M3YQ98"/>
<dbReference type="GeneTree" id="ENSGT01030000234811"/>
<dbReference type="OMA" id="PMGMWPQ"/>
<dbReference type="EMBL" id="AEYP01006197">
    <property type="status" value="NOT_ANNOTATED_CDS"/>
    <property type="molecule type" value="Genomic_DNA"/>
</dbReference>
<dbReference type="AlphaFoldDB" id="M3YQ98"/>
<name>M3YQ98_MUSPF</name>